<proteinExistence type="predicted"/>
<comment type="caution">
    <text evidence="1">The sequence shown here is derived from an EMBL/GenBank/DDBJ whole genome shotgun (WGS) entry which is preliminary data.</text>
</comment>
<reference evidence="1 2" key="1">
    <citation type="submission" date="2017-05" db="EMBL/GenBank/DDBJ databases">
        <title>Genome of assembly of the Bengalese finch, Lonchura striata domestica.</title>
        <authorList>
            <person name="Colquitt B.M."/>
            <person name="Brainard M.S."/>
        </authorList>
    </citation>
    <scope>NUCLEOTIDE SEQUENCE [LARGE SCALE GENOMIC DNA]</scope>
    <source>
        <strain evidence="1">White83orange57</strain>
    </source>
</reference>
<organism evidence="1 2">
    <name type="scientific">Lonchura striata</name>
    <name type="common">white-rumped munia</name>
    <dbReference type="NCBI Taxonomy" id="40157"/>
    <lineage>
        <taxon>Eukaryota</taxon>
        <taxon>Metazoa</taxon>
        <taxon>Chordata</taxon>
        <taxon>Craniata</taxon>
        <taxon>Vertebrata</taxon>
        <taxon>Euteleostomi</taxon>
        <taxon>Archelosauria</taxon>
        <taxon>Archosauria</taxon>
        <taxon>Dinosauria</taxon>
        <taxon>Saurischia</taxon>
        <taxon>Theropoda</taxon>
        <taxon>Coelurosauria</taxon>
        <taxon>Aves</taxon>
        <taxon>Neognathae</taxon>
        <taxon>Neoaves</taxon>
        <taxon>Telluraves</taxon>
        <taxon>Australaves</taxon>
        <taxon>Passeriformes</taxon>
        <taxon>Passeroidea</taxon>
        <taxon>Estrildidae</taxon>
        <taxon>Estrildinae</taxon>
        <taxon>Lonchura</taxon>
    </lineage>
</organism>
<sequence length="15" mass="1561">MVCAGHPRGGEDTCK</sequence>
<protein>
    <submittedName>
        <fullName evidence="1">Uncharacterized protein</fullName>
    </submittedName>
</protein>
<dbReference type="EMBL" id="MUZQ01000547">
    <property type="protein sequence ID" value="OWK50455.1"/>
    <property type="molecule type" value="Genomic_DNA"/>
</dbReference>
<name>A0A218U9V0_9PASE</name>
<evidence type="ECO:0000313" key="2">
    <source>
        <dbReference type="Proteomes" id="UP000197619"/>
    </source>
</evidence>
<feature type="non-terminal residue" evidence="1">
    <location>
        <position position="15"/>
    </location>
</feature>
<dbReference type="Proteomes" id="UP000197619">
    <property type="component" value="Unassembled WGS sequence"/>
</dbReference>
<accession>A0A218U9V0</accession>
<gene>
    <name evidence="1" type="ORF">RLOC_00006330</name>
</gene>
<evidence type="ECO:0000313" key="1">
    <source>
        <dbReference type="EMBL" id="OWK50455.1"/>
    </source>
</evidence>
<keyword evidence="2" id="KW-1185">Reference proteome</keyword>